<evidence type="ECO:0000313" key="3">
    <source>
        <dbReference type="EMBL" id="MBD3327213.1"/>
    </source>
</evidence>
<evidence type="ECO:0000259" key="2">
    <source>
        <dbReference type="Pfam" id="PF13439"/>
    </source>
</evidence>
<sequence>MDKTRKINIGYIVNAAKIGGANRSMETLARGLRGTQFASYFAVPAPGPMIDLLRSLDLPVEVHELSQPAWTEPVQTYRHWREWGAFLDAHQLGLVHANGLHAGRSVVLAAAVRKIPLLCHIRFHITQDYCRWIFRRLPKPAGFIFISQAIQDEVGLWLSQACPAARQWIVYNGVDTQTFTPAPISNAIPRIGIIANLQPIKGHEDFLDMAALLTQAGKHVHYDIIGADVQQQGRFEALTAYADQLGLADNVHFHGHVSNVAEVAKQLDIVVCASHVEPFGRCLIEGMACGKPVVATRVGGIPEVIADRHTGLLVPAHDPRALAEAVTALLEDETMRTTMGIQGRQRVERLFSSEAHSTAMLNIYEEVLAQSKRRG</sequence>
<reference evidence="3" key="1">
    <citation type="submission" date="2019-11" db="EMBL/GenBank/DDBJ databases">
        <title>Microbial mats filling the niche in hypersaline microbial mats.</title>
        <authorList>
            <person name="Wong H.L."/>
            <person name="Macleod F.I."/>
            <person name="White R.A. III"/>
            <person name="Burns B.P."/>
        </authorList>
    </citation>
    <scope>NUCLEOTIDE SEQUENCE</scope>
    <source>
        <strain evidence="3">Rbin_158</strain>
    </source>
</reference>
<evidence type="ECO:0000259" key="1">
    <source>
        <dbReference type="Pfam" id="PF00534"/>
    </source>
</evidence>
<organism evidence="3 4">
    <name type="scientific">candidate division KSB3 bacterium</name>
    <dbReference type="NCBI Taxonomy" id="2044937"/>
    <lineage>
        <taxon>Bacteria</taxon>
        <taxon>candidate division KSB3</taxon>
    </lineage>
</organism>
<name>A0A9D5JZY8_9BACT</name>
<dbReference type="AlphaFoldDB" id="A0A9D5JZY8"/>
<dbReference type="Proteomes" id="UP000649604">
    <property type="component" value="Unassembled WGS sequence"/>
</dbReference>
<dbReference type="EMBL" id="WJJP01000706">
    <property type="protein sequence ID" value="MBD3327213.1"/>
    <property type="molecule type" value="Genomic_DNA"/>
</dbReference>
<evidence type="ECO:0000313" key="4">
    <source>
        <dbReference type="Proteomes" id="UP000649604"/>
    </source>
</evidence>
<dbReference type="Gene3D" id="3.40.50.2000">
    <property type="entry name" value="Glycogen Phosphorylase B"/>
    <property type="match status" value="2"/>
</dbReference>
<gene>
    <name evidence="3" type="ORF">GF339_21685</name>
</gene>
<dbReference type="InterPro" id="IPR001296">
    <property type="entry name" value="Glyco_trans_1"/>
</dbReference>
<feature type="domain" description="Glycosyltransferase subfamily 4-like N-terminal" evidence="2">
    <location>
        <begin position="18"/>
        <end position="177"/>
    </location>
</feature>
<dbReference type="InterPro" id="IPR028098">
    <property type="entry name" value="Glyco_trans_4-like_N"/>
</dbReference>
<proteinExistence type="predicted"/>
<dbReference type="Pfam" id="PF13439">
    <property type="entry name" value="Glyco_transf_4"/>
    <property type="match status" value="1"/>
</dbReference>
<feature type="domain" description="Glycosyl transferase family 1" evidence="1">
    <location>
        <begin position="191"/>
        <end position="346"/>
    </location>
</feature>
<dbReference type="GO" id="GO:0016757">
    <property type="term" value="F:glycosyltransferase activity"/>
    <property type="evidence" value="ECO:0007669"/>
    <property type="project" value="InterPro"/>
</dbReference>
<dbReference type="SUPFAM" id="SSF53756">
    <property type="entry name" value="UDP-Glycosyltransferase/glycogen phosphorylase"/>
    <property type="match status" value="1"/>
</dbReference>
<dbReference type="CDD" id="cd03801">
    <property type="entry name" value="GT4_PimA-like"/>
    <property type="match status" value="1"/>
</dbReference>
<dbReference type="Pfam" id="PF00534">
    <property type="entry name" value="Glycos_transf_1"/>
    <property type="match status" value="1"/>
</dbReference>
<accession>A0A9D5JZY8</accession>
<protein>
    <submittedName>
        <fullName evidence="3">Glycosyltransferase</fullName>
    </submittedName>
</protein>
<dbReference type="PANTHER" id="PTHR12526">
    <property type="entry name" value="GLYCOSYLTRANSFERASE"/>
    <property type="match status" value="1"/>
</dbReference>
<comment type="caution">
    <text evidence="3">The sequence shown here is derived from an EMBL/GenBank/DDBJ whole genome shotgun (WGS) entry which is preliminary data.</text>
</comment>